<evidence type="ECO:0000313" key="3">
    <source>
        <dbReference type="EMBL" id="WCE45360.1"/>
    </source>
</evidence>
<feature type="chain" id="PRO_5044236374" evidence="2">
    <location>
        <begin position="25"/>
        <end position="296"/>
    </location>
</feature>
<organism evidence="3 4">
    <name type="scientific">Winkia neuii subsp. anitrata</name>
    <dbReference type="NCBI Taxonomy" id="29318"/>
    <lineage>
        <taxon>Bacteria</taxon>
        <taxon>Bacillati</taxon>
        <taxon>Actinomycetota</taxon>
        <taxon>Actinomycetes</taxon>
        <taxon>Actinomycetales</taxon>
        <taxon>Actinomycetaceae</taxon>
        <taxon>Winkia</taxon>
    </lineage>
</organism>
<feature type="transmembrane region" description="Helical" evidence="1">
    <location>
        <begin position="263"/>
        <end position="282"/>
    </location>
</feature>
<evidence type="ECO:0000256" key="2">
    <source>
        <dbReference type="SAM" id="SignalP"/>
    </source>
</evidence>
<dbReference type="InterPro" id="IPR022435">
    <property type="entry name" value="Surface-anchored_actinobac"/>
</dbReference>
<name>A0AB38XLX5_9ACTO</name>
<feature type="signal peptide" evidence="2">
    <location>
        <begin position="1"/>
        <end position="24"/>
    </location>
</feature>
<evidence type="ECO:0000256" key="1">
    <source>
        <dbReference type="SAM" id="Phobius"/>
    </source>
</evidence>
<gene>
    <name evidence="3" type="ORF">PIG85_06745</name>
</gene>
<keyword evidence="2" id="KW-0732">Signal</keyword>
<keyword evidence="1" id="KW-0812">Transmembrane</keyword>
<dbReference type="KEGG" id="wne:PIG85_06745"/>
<sequence length="296" mass="32679">MKRTILILMSALILGILPLAPAYADENLDQVVEQNEQIAPAGTKKIFSEGHADLGIVVSGERAEILIRDDSADKPVWRHPEDVTFNLQKSAIQVLPEGTDYNFTGAAAGERVWVIPQQQIAHVPWLGWNTQHPGLANMGLRGVTIEYAGHIGPGEATVFEQDGGFAKPRVLWTSKKKHAQPVFTEIGTHAHANWVFTKPGVHLIAIRMRMEGRKQKSLQTYLRFAVQTDPHSSVDVSWQGKMAEEATRPEKADAARPERRNGYLFFGIGAGVFVAAGVAYLMTVRSKRAREEAEAQ</sequence>
<reference evidence="3" key="1">
    <citation type="submission" date="2023-01" db="EMBL/GenBank/DDBJ databases">
        <title>Comparative Genomic Analysis of the Clinically-Derived Winkia Strain NY0527 Provides Evidence into the Taxonomic Reassignment of Winkia neuii and Characterizes Their Virulence Traits.</title>
        <authorList>
            <person name="Cai X."/>
            <person name="Peng Y."/>
            <person name="Li M."/>
            <person name="Qiu Y."/>
            <person name="Wang Y."/>
            <person name="Xu L."/>
            <person name="Hou Q."/>
        </authorList>
    </citation>
    <scope>NUCLEOTIDE SEQUENCE</scope>
    <source>
        <strain evidence="3">NY0527</strain>
    </source>
</reference>
<dbReference type="AlphaFoldDB" id="A0AB38XLX5"/>
<keyword evidence="1" id="KW-1133">Transmembrane helix</keyword>
<evidence type="ECO:0000313" key="4">
    <source>
        <dbReference type="Proteomes" id="UP001211044"/>
    </source>
</evidence>
<dbReference type="NCBIfam" id="TIGR03769">
    <property type="entry name" value="P_ac_wall_RPT"/>
    <property type="match status" value="1"/>
</dbReference>
<dbReference type="Proteomes" id="UP001211044">
    <property type="component" value="Chromosome"/>
</dbReference>
<dbReference type="EMBL" id="CP116394">
    <property type="protein sequence ID" value="WCE45360.1"/>
    <property type="molecule type" value="Genomic_DNA"/>
</dbReference>
<keyword evidence="1" id="KW-0472">Membrane</keyword>
<proteinExistence type="predicted"/>
<dbReference type="NCBIfam" id="NF038134">
    <property type="entry name" value="choice_anch_M"/>
    <property type="match status" value="1"/>
</dbReference>
<dbReference type="RefSeq" id="WP_004804714.1">
    <property type="nucleotide sequence ID" value="NZ_CP116394.1"/>
</dbReference>
<accession>A0AB38XLX5</accession>
<protein>
    <submittedName>
        <fullName evidence="3">Choice-of-anchor M domain-containing protein</fullName>
    </submittedName>
</protein>